<accession>A0A178A6U2</accession>
<gene>
    <name evidence="2" type="ORF">ABB05_01020</name>
</gene>
<keyword evidence="3" id="KW-1185">Reference proteome</keyword>
<dbReference type="RefSeq" id="WP_057985619.1">
    <property type="nucleotide sequence ID" value="NZ_JAGGKH010000005.1"/>
</dbReference>
<feature type="signal peptide" evidence="1">
    <location>
        <begin position="1"/>
        <end position="21"/>
    </location>
</feature>
<name>A0A178A6U2_9BACI</name>
<keyword evidence="1" id="KW-0732">Signal</keyword>
<feature type="chain" id="PRO_5038894765" description="Lipoprotein" evidence="1">
    <location>
        <begin position="22"/>
        <end position="223"/>
    </location>
</feature>
<dbReference type="EMBL" id="LDJR01000008">
    <property type="protein sequence ID" value="OAK75764.1"/>
    <property type="molecule type" value="Genomic_DNA"/>
</dbReference>
<evidence type="ECO:0000313" key="3">
    <source>
        <dbReference type="Proteomes" id="UP000077881"/>
    </source>
</evidence>
<comment type="caution">
    <text evidence="2">The sequence shown here is derived from an EMBL/GenBank/DDBJ whole genome shotgun (WGS) entry which is preliminary data.</text>
</comment>
<proteinExistence type="predicted"/>
<dbReference type="OrthoDB" id="2138699at2"/>
<evidence type="ECO:0000256" key="1">
    <source>
        <dbReference type="SAM" id="SignalP"/>
    </source>
</evidence>
<reference evidence="2 3" key="1">
    <citation type="submission" date="2015-05" db="EMBL/GenBank/DDBJ databases">
        <title>Comparison of genome.</title>
        <authorList>
            <person name="Zheng Z."/>
            <person name="Sun M."/>
        </authorList>
    </citation>
    <scope>NUCLEOTIDE SEQUENCE [LARGE SCALE GENOMIC DNA]</scope>
    <source>
        <strain evidence="2 3">G25-74</strain>
    </source>
</reference>
<evidence type="ECO:0008006" key="4">
    <source>
        <dbReference type="Google" id="ProtNLM"/>
    </source>
</evidence>
<protein>
    <recommendedName>
        <fullName evidence="4">Lipoprotein</fullName>
    </recommendedName>
</protein>
<dbReference type="Proteomes" id="UP000077881">
    <property type="component" value="Unassembled WGS sequence"/>
</dbReference>
<evidence type="ECO:0000313" key="2">
    <source>
        <dbReference type="EMBL" id="OAK75764.1"/>
    </source>
</evidence>
<dbReference type="PROSITE" id="PS51257">
    <property type="entry name" value="PROKAR_LIPOPROTEIN"/>
    <property type="match status" value="1"/>
</dbReference>
<dbReference type="AlphaFoldDB" id="A0A178A6U2"/>
<sequence>MFNKKLSYFFMISVMFLLLSACSDNEKATDEEAKINDAPTVVDSEIDIEETNIDLSEIIEYYDNQNIIDSNGEMKIVFNNEQIDETKALGDVNVTLKGYQITEFTPGSKGKDRLSEGENTIRFLIADFALENNSVELISKINVTELMAGEEAPLPFDFNFSTEEMEIPAGNSGEVYAVYILDGPYYQKWRDQQVEIRYGELVNPMTGRTGHLSNDTVSFTLPH</sequence>
<dbReference type="PATRIC" id="fig|217031.6.peg.217"/>
<organism evidence="2 3">
    <name type="scientific">Lederbergia galactosidilytica</name>
    <dbReference type="NCBI Taxonomy" id="217031"/>
    <lineage>
        <taxon>Bacteria</taxon>
        <taxon>Bacillati</taxon>
        <taxon>Bacillota</taxon>
        <taxon>Bacilli</taxon>
        <taxon>Bacillales</taxon>
        <taxon>Bacillaceae</taxon>
        <taxon>Lederbergia</taxon>
    </lineage>
</organism>